<keyword evidence="2" id="KW-1185">Reference proteome</keyword>
<dbReference type="Proteomes" id="UP000789920">
    <property type="component" value="Unassembled WGS sequence"/>
</dbReference>
<protein>
    <submittedName>
        <fullName evidence="1">29905_t:CDS:1</fullName>
    </submittedName>
</protein>
<dbReference type="EMBL" id="CAJVQC010022568">
    <property type="protein sequence ID" value="CAG8718574.1"/>
    <property type="molecule type" value="Genomic_DNA"/>
</dbReference>
<name>A0ACA9PNP4_9GLOM</name>
<gene>
    <name evidence="1" type="ORF">RPERSI_LOCUS11099</name>
</gene>
<organism evidence="1 2">
    <name type="scientific">Racocetra persica</name>
    <dbReference type="NCBI Taxonomy" id="160502"/>
    <lineage>
        <taxon>Eukaryota</taxon>
        <taxon>Fungi</taxon>
        <taxon>Fungi incertae sedis</taxon>
        <taxon>Mucoromycota</taxon>
        <taxon>Glomeromycotina</taxon>
        <taxon>Glomeromycetes</taxon>
        <taxon>Diversisporales</taxon>
        <taxon>Gigasporaceae</taxon>
        <taxon>Racocetra</taxon>
    </lineage>
</organism>
<accession>A0ACA9PNP4</accession>
<feature type="non-terminal residue" evidence="1">
    <location>
        <position position="1"/>
    </location>
</feature>
<comment type="caution">
    <text evidence="1">The sequence shown here is derived from an EMBL/GenBank/DDBJ whole genome shotgun (WGS) entry which is preliminary data.</text>
</comment>
<evidence type="ECO:0000313" key="2">
    <source>
        <dbReference type="Proteomes" id="UP000789920"/>
    </source>
</evidence>
<evidence type="ECO:0000313" key="1">
    <source>
        <dbReference type="EMBL" id="CAG8718574.1"/>
    </source>
</evidence>
<feature type="non-terminal residue" evidence="1">
    <location>
        <position position="219"/>
    </location>
</feature>
<proteinExistence type="predicted"/>
<sequence length="219" mass="25858">QSNNIQNENSWLYTELDQKQYEELFYLSSDMNSEINEELTNYLSSILDELCTEKNQETNTIDELVHHQSQIEHMKKCLACQTSNIDNKKHAITLWFKLSNQYQGYDTILEEINKSLKSLIPPIPSQCEINEPHIRPSFTAKSYRFWVQIRKAQFINPNVNNCAFQNLSRELILSEEMIRFSDSDRLCFRDLSNKSREDLVNILQEIRNILTKNNINTNE</sequence>
<reference evidence="1" key="1">
    <citation type="submission" date="2021-06" db="EMBL/GenBank/DDBJ databases">
        <authorList>
            <person name="Kallberg Y."/>
            <person name="Tangrot J."/>
            <person name="Rosling A."/>
        </authorList>
    </citation>
    <scope>NUCLEOTIDE SEQUENCE</scope>
    <source>
        <strain evidence="1">MA461A</strain>
    </source>
</reference>